<protein>
    <submittedName>
        <fullName evidence="1">Uncharacterized protein</fullName>
    </submittedName>
</protein>
<dbReference type="EMBL" id="CASHSV030000311">
    <property type="protein sequence ID" value="CAJ2661122.1"/>
    <property type="molecule type" value="Genomic_DNA"/>
</dbReference>
<reference evidence="1" key="1">
    <citation type="submission" date="2023-10" db="EMBL/GenBank/DDBJ databases">
        <authorList>
            <person name="Rodriguez Cubillos JULIANA M."/>
            <person name="De Vega J."/>
        </authorList>
    </citation>
    <scope>NUCLEOTIDE SEQUENCE</scope>
</reference>
<accession>A0ACB0KXQ8</accession>
<comment type="caution">
    <text evidence="1">The sequence shown here is derived from an EMBL/GenBank/DDBJ whole genome shotgun (WGS) entry which is preliminary data.</text>
</comment>
<proteinExistence type="predicted"/>
<dbReference type="Proteomes" id="UP001177021">
    <property type="component" value="Unassembled WGS sequence"/>
</dbReference>
<organism evidence="1 2">
    <name type="scientific">Trifolium pratense</name>
    <name type="common">Red clover</name>
    <dbReference type="NCBI Taxonomy" id="57577"/>
    <lineage>
        <taxon>Eukaryota</taxon>
        <taxon>Viridiplantae</taxon>
        <taxon>Streptophyta</taxon>
        <taxon>Embryophyta</taxon>
        <taxon>Tracheophyta</taxon>
        <taxon>Spermatophyta</taxon>
        <taxon>Magnoliopsida</taxon>
        <taxon>eudicotyledons</taxon>
        <taxon>Gunneridae</taxon>
        <taxon>Pentapetalae</taxon>
        <taxon>rosids</taxon>
        <taxon>fabids</taxon>
        <taxon>Fabales</taxon>
        <taxon>Fabaceae</taxon>
        <taxon>Papilionoideae</taxon>
        <taxon>50 kb inversion clade</taxon>
        <taxon>NPAAA clade</taxon>
        <taxon>Hologalegina</taxon>
        <taxon>IRL clade</taxon>
        <taxon>Trifolieae</taxon>
        <taxon>Trifolium</taxon>
    </lineage>
</organism>
<sequence length="71" mass="7924">MISGFYMVSYTRKDACNGSACTFGVNTLTCRRCLRLGVFKHSLLRIISAIFLLVATAVCWCEGWLVIITVE</sequence>
<gene>
    <name evidence="1" type="ORF">MILVUS5_LOCUS26907</name>
</gene>
<evidence type="ECO:0000313" key="2">
    <source>
        <dbReference type="Proteomes" id="UP001177021"/>
    </source>
</evidence>
<evidence type="ECO:0000313" key="1">
    <source>
        <dbReference type="EMBL" id="CAJ2661122.1"/>
    </source>
</evidence>
<name>A0ACB0KXQ8_TRIPR</name>
<keyword evidence="2" id="KW-1185">Reference proteome</keyword>